<dbReference type="Pfam" id="PF02308">
    <property type="entry name" value="MgtC"/>
    <property type="match status" value="1"/>
</dbReference>
<evidence type="ECO:0000313" key="9">
    <source>
        <dbReference type="EMBL" id="GLS68133.1"/>
    </source>
</evidence>
<dbReference type="PANTHER" id="PTHR33778">
    <property type="entry name" value="PROTEIN MGTC"/>
    <property type="match status" value="1"/>
</dbReference>
<protein>
    <recommendedName>
        <fullName evidence="7">Protein MgtC</fullName>
    </recommendedName>
</protein>
<evidence type="ECO:0000256" key="7">
    <source>
        <dbReference type="RuleBase" id="RU365041"/>
    </source>
</evidence>
<name>A0AA37TG63_9HYPH</name>
<comment type="subcellular location">
    <subcellularLocation>
        <location evidence="7">Cell inner membrane</location>
        <topology evidence="7">Multi-pass membrane protein</topology>
    </subcellularLocation>
    <subcellularLocation>
        <location evidence="1">Cell membrane</location>
        <topology evidence="1">Multi-pass membrane protein</topology>
    </subcellularLocation>
</comment>
<comment type="similarity">
    <text evidence="2 7">Belongs to the MgtC/SapB family.</text>
</comment>
<feature type="transmembrane region" description="Helical" evidence="7">
    <location>
        <begin position="36"/>
        <end position="54"/>
    </location>
</feature>
<sequence length="160" mass="16415">MITTADLCLRLATAVLVGGLVGINREARAKAVGVRTLGLVGLGAALVTLSGSGFSGEMDANASRALQGLITGIGFLGAGVIVKGAREEQVHGLTTAAAIWVTAALGVVCGLGAYLPLVISLVLMALLLRLGGYIDDAVHGWWRRADGAEAERRKKSRGPR</sequence>
<dbReference type="PANTHER" id="PTHR33778:SF1">
    <property type="entry name" value="MAGNESIUM TRANSPORTER YHID-RELATED"/>
    <property type="match status" value="1"/>
</dbReference>
<proteinExistence type="inferred from homology"/>
<dbReference type="InterPro" id="IPR049177">
    <property type="entry name" value="MgtC_SapB_SrpB_YhiD_N"/>
</dbReference>
<dbReference type="AlphaFoldDB" id="A0AA37TG63"/>
<keyword evidence="10" id="KW-1185">Reference proteome</keyword>
<gene>
    <name evidence="9" type="ORF">GCM10007890_01450</name>
</gene>
<feature type="domain" description="MgtC/SapB/SrpB/YhiD N-terminal" evidence="8">
    <location>
        <begin position="11"/>
        <end position="132"/>
    </location>
</feature>
<organism evidence="9 10">
    <name type="scientific">Methylobacterium tardum</name>
    <dbReference type="NCBI Taxonomy" id="374432"/>
    <lineage>
        <taxon>Bacteria</taxon>
        <taxon>Pseudomonadati</taxon>
        <taxon>Pseudomonadota</taxon>
        <taxon>Alphaproteobacteria</taxon>
        <taxon>Hyphomicrobiales</taxon>
        <taxon>Methylobacteriaceae</taxon>
        <taxon>Methylobacterium</taxon>
    </lineage>
</organism>
<evidence type="ECO:0000256" key="2">
    <source>
        <dbReference type="ARBA" id="ARBA00009298"/>
    </source>
</evidence>
<dbReference type="PRINTS" id="PR01837">
    <property type="entry name" value="MGTCSAPBPROT"/>
</dbReference>
<feature type="transmembrane region" description="Helical" evidence="7">
    <location>
        <begin position="66"/>
        <end position="85"/>
    </location>
</feature>
<evidence type="ECO:0000256" key="1">
    <source>
        <dbReference type="ARBA" id="ARBA00004651"/>
    </source>
</evidence>
<keyword evidence="7" id="KW-0997">Cell inner membrane</keyword>
<comment type="caution">
    <text evidence="9">The sequence shown here is derived from an EMBL/GenBank/DDBJ whole genome shotgun (WGS) entry which is preliminary data.</text>
</comment>
<evidence type="ECO:0000256" key="3">
    <source>
        <dbReference type="ARBA" id="ARBA00022475"/>
    </source>
</evidence>
<dbReference type="InterPro" id="IPR003416">
    <property type="entry name" value="MgtC/SapB/SrpB/YhiD_fam"/>
</dbReference>
<dbReference type="EMBL" id="BSPL01000004">
    <property type="protein sequence ID" value="GLS68133.1"/>
    <property type="molecule type" value="Genomic_DNA"/>
</dbReference>
<dbReference type="GO" id="GO:0005886">
    <property type="term" value="C:plasma membrane"/>
    <property type="evidence" value="ECO:0007669"/>
    <property type="project" value="UniProtKB-SubCell"/>
</dbReference>
<dbReference type="Proteomes" id="UP001157440">
    <property type="component" value="Unassembled WGS sequence"/>
</dbReference>
<accession>A0AA37TG63</accession>
<evidence type="ECO:0000256" key="4">
    <source>
        <dbReference type="ARBA" id="ARBA00022692"/>
    </source>
</evidence>
<evidence type="ECO:0000256" key="5">
    <source>
        <dbReference type="ARBA" id="ARBA00022989"/>
    </source>
</evidence>
<keyword evidence="5 7" id="KW-1133">Transmembrane helix</keyword>
<feature type="transmembrane region" description="Helical" evidence="7">
    <location>
        <begin position="97"/>
        <end position="128"/>
    </location>
</feature>
<evidence type="ECO:0000256" key="6">
    <source>
        <dbReference type="ARBA" id="ARBA00023136"/>
    </source>
</evidence>
<keyword evidence="3" id="KW-1003">Cell membrane</keyword>
<keyword evidence="4 7" id="KW-0812">Transmembrane</keyword>
<keyword evidence="6 7" id="KW-0472">Membrane</keyword>
<reference evidence="10" key="1">
    <citation type="journal article" date="2019" name="Int. J. Syst. Evol. Microbiol.">
        <title>The Global Catalogue of Microorganisms (GCM) 10K type strain sequencing project: providing services to taxonomists for standard genome sequencing and annotation.</title>
        <authorList>
            <consortium name="The Broad Institute Genomics Platform"/>
            <consortium name="The Broad Institute Genome Sequencing Center for Infectious Disease"/>
            <person name="Wu L."/>
            <person name="Ma J."/>
        </authorList>
    </citation>
    <scope>NUCLEOTIDE SEQUENCE [LARGE SCALE GENOMIC DNA]</scope>
    <source>
        <strain evidence="10">NBRC 103632</strain>
    </source>
</reference>
<evidence type="ECO:0000313" key="10">
    <source>
        <dbReference type="Proteomes" id="UP001157440"/>
    </source>
</evidence>
<evidence type="ECO:0000259" key="8">
    <source>
        <dbReference type="Pfam" id="PF02308"/>
    </source>
</evidence>